<protein>
    <submittedName>
        <fullName evidence="1">Uncharacterized protein</fullName>
    </submittedName>
</protein>
<sequence>MVPWRGSRLIAGLTIFENISFGSTGVSFTEVRNAATLVGVHEVILQLPNGYQTVVPPSNAAHNLFSPAQLQALSLARVLLRNPGLLLIDTDTYVSLLEMTVGGLALDLKSICRGRTVIFVIRASFVESLYFADVISVIEDGRVVERGPHHELMERVHGIYAQLVRSNMAREADLGDLNISEEEIA</sequence>
<accession>A0A7J7IQV9</accession>
<dbReference type="Proteomes" id="UP000530660">
    <property type="component" value="Unassembled WGS sequence"/>
</dbReference>
<comment type="caution">
    <text evidence="1">The sequence shown here is derived from an EMBL/GenBank/DDBJ whole genome shotgun (WGS) entry which is preliminary data.</text>
</comment>
<gene>
    <name evidence="1" type="ORF">F1559_000852</name>
</gene>
<reference evidence="1 2" key="1">
    <citation type="journal article" date="2020" name="J. Phycol.">
        <title>Comparative genome analysis reveals Cyanidiococcus gen. nov., a new extremophilic red algal genus sister to Cyanidioschyzon (Cyanidioschyzonaceae, Rhodophyta).</title>
        <authorList>
            <person name="Liu S.-L."/>
            <person name="Chiang Y.-R."/>
            <person name="Yoon H.S."/>
            <person name="Fu H.-Y."/>
        </authorList>
    </citation>
    <scope>NUCLEOTIDE SEQUENCE [LARGE SCALE GENOMIC DNA]</scope>
    <source>
        <strain evidence="1 2">THAL066</strain>
    </source>
</reference>
<dbReference type="InterPro" id="IPR039421">
    <property type="entry name" value="Type_1_exporter"/>
</dbReference>
<dbReference type="AlphaFoldDB" id="A0A7J7IQV9"/>
<dbReference type="Gene3D" id="3.40.50.300">
    <property type="entry name" value="P-loop containing nucleotide triphosphate hydrolases"/>
    <property type="match status" value="1"/>
</dbReference>
<evidence type="ECO:0000313" key="1">
    <source>
        <dbReference type="EMBL" id="KAF6005120.1"/>
    </source>
</evidence>
<dbReference type="EMBL" id="VWRR01000001">
    <property type="protein sequence ID" value="KAF6005120.1"/>
    <property type="molecule type" value="Genomic_DNA"/>
</dbReference>
<organism evidence="1 2">
    <name type="scientific">Cyanidiococcus yangmingshanensis</name>
    <dbReference type="NCBI Taxonomy" id="2690220"/>
    <lineage>
        <taxon>Eukaryota</taxon>
        <taxon>Rhodophyta</taxon>
        <taxon>Bangiophyceae</taxon>
        <taxon>Cyanidiales</taxon>
        <taxon>Cyanidiaceae</taxon>
        <taxon>Cyanidiococcus</taxon>
    </lineage>
</organism>
<keyword evidence="2" id="KW-1185">Reference proteome</keyword>
<dbReference type="InterPro" id="IPR027417">
    <property type="entry name" value="P-loop_NTPase"/>
</dbReference>
<name>A0A7J7IQV9_9RHOD</name>
<dbReference type="SUPFAM" id="SSF52540">
    <property type="entry name" value="P-loop containing nucleoside triphosphate hydrolases"/>
    <property type="match status" value="1"/>
</dbReference>
<evidence type="ECO:0000313" key="2">
    <source>
        <dbReference type="Proteomes" id="UP000530660"/>
    </source>
</evidence>
<dbReference type="OrthoDB" id="6500128at2759"/>
<proteinExistence type="predicted"/>
<dbReference type="PANTHER" id="PTHR43394">
    <property type="entry name" value="ATP-DEPENDENT PERMEASE MDL1, MITOCHONDRIAL"/>
    <property type="match status" value="1"/>
</dbReference>